<evidence type="ECO:0000259" key="3">
    <source>
        <dbReference type="PROSITE" id="PS50887"/>
    </source>
</evidence>
<dbReference type="NCBIfam" id="TIGR00254">
    <property type="entry name" value="GGDEF"/>
    <property type="match status" value="1"/>
</dbReference>
<comment type="catalytic activity">
    <reaction evidence="2">
        <text>2 GTP = 3',3'-c-di-GMP + 2 diphosphate</text>
        <dbReference type="Rhea" id="RHEA:24898"/>
        <dbReference type="ChEBI" id="CHEBI:33019"/>
        <dbReference type="ChEBI" id="CHEBI:37565"/>
        <dbReference type="ChEBI" id="CHEBI:58805"/>
        <dbReference type="EC" id="2.7.7.65"/>
    </reaction>
</comment>
<sequence length="321" mass="35330">MSVLDAPKFFSDFQSAGDYALQFLKQRLGFGLWMITRAEGDDWIILQTDGTGVSPGAVLRWRDSLCCEMVKNNGPRIAPDISEVAAYRNRPITRQVPIQAYIGVPLMLADGSMFGTLCAVDPRPQPSEIADETALIELVAAFLSTLLSNELKLTEQRRLSERLRLEAHTDALTGLANRRAWGEFLSSEEERCRRYGHPAAILSIDLDDLKRINDAEGHAAGDSLLQAAAQALRSATREIDMVARLGGDEFGIVAVECDQAGALLLRQRLLTSLAEHNVRASLGMAMRTQSHGLAQAWVVADQNMYRHKRRSSQTALVSPGQ</sequence>
<evidence type="ECO:0000256" key="1">
    <source>
        <dbReference type="ARBA" id="ARBA00012528"/>
    </source>
</evidence>
<dbReference type="CDD" id="cd01949">
    <property type="entry name" value="GGDEF"/>
    <property type="match status" value="1"/>
</dbReference>
<name>A0A7W2I752_9BURK</name>
<dbReference type="Gene3D" id="3.30.70.270">
    <property type="match status" value="1"/>
</dbReference>
<evidence type="ECO:0000313" key="5">
    <source>
        <dbReference type="Proteomes" id="UP000566711"/>
    </source>
</evidence>
<dbReference type="GO" id="GO:0005886">
    <property type="term" value="C:plasma membrane"/>
    <property type="evidence" value="ECO:0007669"/>
    <property type="project" value="TreeGrafter"/>
</dbReference>
<dbReference type="InterPro" id="IPR000160">
    <property type="entry name" value="GGDEF_dom"/>
</dbReference>
<organism evidence="4 5">
    <name type="scientific">Rugamonas fusca</name>
    <dbReference type="NCBI Taxonomy" id="2758568"/>
    <lineage>
        <taxon>Bacteria</taxon>
        <taxon>Pseudomonadati</taxon>
        <taxon>Pseudomonadota</taxon>
        <taxon>Betaproteobacteria</taxon>
        <taxon>Burkholderiales</taxon>
        <taxon>Oxalobacteraceae</taxon>
        <taxon>Telluria group</taxon>
        <taxon>Rugamonas</taxon>
    </lineage>
</organism>
<evidence type="ECO:0000256" key="2">
    <source>
        <dbReference type="ARBA" id="ARBA00034247"/>
    </source>
</evidence>
<dbReference type="PROSITE" id="PS50887">
    <property type="entry name" value="GGDEF"/>
    <property type="match status" value="1"/>
</dbReference>
<dbReference type="GO" id="GO:0043709">
    <property type="term" value="P:cell adhesion involved in single-species biofilm formation"/>
    <property type="evidence" value="ECO:0007669"/>
    <property type="project" value="TreeGrafter"/>
</dbReference>
<accession>A0A7W2I752</accession>
<dbReference type="InterPro" id="IPR003018">
    <property type="entry name" value="GAF"/>
</dbReference>
<dbReference type="Pfam" id="PF01590">
    <property type="entry name" value="GAF"/>
    <property type="match status" value="1"/>
</dbReference>
<dbReference type="PANTHER" id="PTHR45138">
    <property type="entry name" value="REGULATORY COMPONENTS OF SENSORY TRANSDUCTION SYSTEM"/>
    <property type="match status" value="1"/>
</dbReference>
<dbReference type="GO" id="GO:1902201">
    <property type="term" value="P:negative regulation of bacterial-type flagellum-dependent cell motility"/>
    <property type="evidence" value="ECO:0007669"/>
    <property type="project" value="TreeGrafter"/>
</dbReference>
<dbReference type="SUPFAM" id="SSF55781">
    <property type="entry name" value="GAF domain-like"/>
    <property type="match status" value="1"/>
</dbReference>
<dbReference type="PANTHER" id="PTHR45138:SF9">
    <property type="entry name" value="DIGUANYLATE CYCLASE DGCM-RELATED"/>
    <property type="match status" value="1"/>
</dbReference>
<dbReference type="EMBL" id="JACEZS010000009">
    <property type="protein sequence ID" value="MBA5606080.1"/>
    <property type="molecule type" value="Genomic_DNA"/>
</dbReference>
<feature type="domain" description="GGDEF" evidence="3">
    <location>
        <begin position="197"/>
        <end position="321"/>
    </location>
</feature>
<proteinExistence type="predicted"/>
<dbReference type="InterPro" id="IPR043128">
    <property type="entry name" value="Rev_trsase/Diguanyl_cyclase"/>
</dbReference>
<comment type="caution">
    <text evidence="4">The sequence shown here is derived from an EMBL/GenBank/DDBJ whole genome shotgun (WGS) entry which is preliminary data.</text>
</comment>
<evidence type="ECO:0000313" key="4">
    <source>
        <dbReference type="EMBL" id="MBA5606080.1"/>
    </source>
</evidence>
<dbReference type="Pfam" id="PF00990">
    <property type="entry name" value="GGDEF"/>
    <property type="match status" value="1"/>
</dbReference>
<dbReference type="RefSeq" id="WP_182217773.1">
    <property type="nucleotide sequence ID" value="NZ_JACEZS010000009.1"/>
</dbReference>
<dbReference type="EC" id="2.7.7.65" evidence="1"/>
<dbReference type="InterPro" id="IPR050469">
    <property type="entry name" value="Diguanylate_Cyclase"/>
</dbReference>
<reference evidence="4 5" key="1">
    <citation type="submission" date="2020-07" db="EMBL/GenBank/DDBJ databases">
        <title>Novel species isolated from subtropical streams in China.</title>
        <authorList>
            <person name="Lu H."/>
        </authorList>
    </citation>
    <scope>NUCLEOTIDE SEQUENCE [LARGE SCALE GENOMIC DNA]</scope>
    <source>
        <strain evidence="4 5">FT3S</strain>
    </source>
</reference>
<dbReference type="SMART" id="SM00267">
    <property type="entry name" value="GGDEF"/>
    <property type="match status" value="1"/>
</dbReference>
<dbReference type="AlphaFoldDB" id="A0A7W2I752"/>
<dbReference type="Gene3D" id="3.30.450.40">
    <property type="match status" value="1"/>
</dbReference>
<dbReference type="InterPro" id="IPR029787">
    <property type="entry name" value="Nucleotide_cyclase"/>
</dbReference>
<dbReference type="GO" id="GO:0052621">
    <property type="term" value="F:diguanylate cyclase activity"/>
    <property type="evidence" value="ECO:0007669"/>
    <property type="project" value="UniProtKB-EC"/>
</dbReference>
<protein>
    <recommendedName>
        <fullName evidence="1">diguanylate cyclase</fullName>
        <ecNumber evidence="1">2.7.7.65</ecNumber>
    </recommendedName>
</protein>
<dbReference type="InterPro" id="IPR029016">
    <property type="entry name" value="GAF-like_dom_sf"/>
</dbReference>
<keyword evidence="5" id="KW-1185">Reference proteome</keyword>
<gene>
    <name evidence="4" type="ORF">H3H36_12000</name>
</gene>
<dbReference type="Proteomes" id="UP000566711">
    <property type="component" value="Unassembled WGS sequence"/>
</dbReference>
<dbReference type="SUPFAM" id="SSF55073">
    <property type="entry name" value="Nucleotide cyclase"/>
    <property type="match status" value="1"/>
</dbReference>
<dbReference type="SMART" id="SM00065">
    <property type="entry name" value="GAF"/>
    <property type="match status" value="1"/>
</dbReference>